<dbReference type="AlphaFoldDB" id="A0A841MR53"/>
<protein>
    <recommendedName>
        <fullName evidence="4">DUF4421 domain-containing protein</fullName>
    </recommendedName>
</protein>
<dbReference type="Pfam" id="PF14391">
    <property type="entry name" value="DUF4421"/>
    <property type="match status" value="1"/>
</dbReference>
<dbReference type="EMBL" id="JACIJO010000001">
    <property type="protein sequence ID" value="MBB6325098.1"/>
    <property type="molecule type" value="Genomic_DNA"/>
</dbReference>
<dbReference type="RefSeq" id="WP_184493110.1">
    <property type="nucleotide sequence ID" value="NZ_JACIJO010000001.1"/>
</dbReference>
<evidence type="ECO:0000256" key="1">
    <source>
        <dbReference type="SAM" id="SignalP"/>
    </source>
</evidence>
<reference evidence="2 3" key="1">
    <citation type="submission" date="2020-08" db="EMBL/GenBank/DDBJ databases">
        <title>Genomic Encyclopedia of Type Strains, Phase IV (KMG-IV): sequencing the most valuable type-strain genomes for metagenomic binning, comparative biology and taxonomic classification.</title>
        <authorList>
            <person name="Goeker M."/>
        </authorList>
    </citation>
    <scope>NUCLEOTIDE SEQUENCE [LARGE SCALE GENOMIC DNA]</scope>
    <source>
        <strain evidence="2 3">DSM 102044</strain>
    </source>
</reference>
<dbReference type="Proteomes" id="UP000588604">
    <property type="component" value="Unassembled WGS sequence"/>
</dbReference>
<comment type="caution">
    <text evidence="2">The sequence shown here is derived from an EMBL/GenBank/DDBJ whole genome shotgun (WGS) entry which is preliminary data.</text>
</comment>
<gene>
    <name evidence="2" type="ORF">FHS59_000713</name>
</gene>
<dbReference type="InterPro" id="IPR025535">
    <property type="entry name" value="DUF4421"/>
</dbReference>
<organism evidence="2 3">
    <name type="scientific">Algoriphagus iocasae</name>
    <dbReference type="NCBI Taxonomy" id="1836499"/>
    <lineage>
        <taxon>Bacteria</taxon>
        <taxon>Pseudomonadati</taxon>
        <taxon>Bacteroidota</taxon>
        <taxon>Cytophagia</taxon>
        <taxon>Cytophagales</taxon>
        <taxon>Cyclobacteriaceae</taxon>
        <taxon>Algoriphagus</taxon>
    </lineage>
</organism>
<name>A0A841MR53_9BACT</name>
<evidence type="ECO:0000313" key="2">
    <source>
        <dbReference type="EMBL" id="MBB6325098.1"/>
    </source>
</evidence>
<proteinExistence type="predicted"/>
<feature type="chain" id="PRO_5032570358" description="DUF4421 domain-containing protein" evidence="1">
    <location>
        <begin position="22"/>
        <end position="389"/>
    </location>
</feature>
<keyword evidence="1" id="KW-0732">Signal</keyword>
<keyword evidence="3" id="KW-1185">Reference proteome</keyword>
<sequence length="389" mass="44622">MTLKSFVLTALFASFSSAVYSQIDLQDSHFESKNPDNTRFGKAILSSNTPEFKFQAYSEKIIHENDTVPTSEGIVVEDGFIEKMDNYLAFRLSMVNENERFSLDAGPTVLKIYPNGSSVFRLNLNYRFLSVGFNFIPQFLSNNDDDFIKGKTTGIGFSTALNFSHWVQEFRYTRTTGYYLENTSDYQPDWNEGDPYIQFPELHYRSFQGITGYNFNQHFSTKALFFGTERQLKSAGTFLPTLQYRYYIIDNRVEPTNASPTQKSKNFEILANAGYYYTYVINESFYASAGASTGYGLVSSKIITSSPDERIETKQNNGVFKWDARGAIGYNAERIFSGMLLTAENRRFRQQNTNAINTNWRVYLQFHVGYRITAPKKLKENLDAVPFLN</sequence>
<accession>A0A841MR53</accession>
<evidence type="ECO:0008006" key="4">
    <source>
        <dbReference type="Google" id="ProtNLM"/>
    </source>
</evidence>
<feature type="signal peptide" evidence="1">
    <location>
        <begin position="1"/>
        <end position="21"/>
    </location>
</feature>
<evidence type="ECO:0000313" key="3">
    <source>
        <dbReference type="Proteomes" id="UP000588604"/>
    </source>
</evidence>